<sequence>MHSQFWGGSYPLVNRRRHWGGHLSDLRRWKVLKNWYTSDFHCKKIFNYLNYELANNSRNCLVMVIDRPTLELTAKVMLHNEYVRMGNNSNVGGGNCLLCQKEVVDDFKFTNMSCSHMFHIDCIKVWLEKNNGCPVCAANVNDLDYSISDMEL</sequence>
<gene>
    <name evidence="6" type="ORF">HAX54_010184</name>
</gene>
<dbReference type="InterPro" id="IPR051834">
    <property type="entry name" value="RING_finger_E3_ligase"/>
</dbReference>
<dbReference type="SUPFAM" id="SSF57850">
    <property type="entry name" value="RING/U-box"/>
    <property type="match status" value="1"/>
</dbReference>
<dbReference type="SMART" id="SM00184">
    <property type="entry name" value="RING"/>
    <property type="match status" value="1"/>
</dbReference>
<dbReference type="Gene3D" id="3.30.40.10">
    <property type="entry name" value="Zinc/RING finger domain, C3HC4 (zinc finger)"/>
    <property type="match status" value="1"/>
</dbReference>
<evidence type="ECO:0000313" key="7">
    <source>
        <dbReference type="Proteomes" id="UP000823775"/>
    </source>
</evidence>
<protein>
    <recommendedName>
        <fullName evidence="5">RING-type domain-containing protein</fullName>
    </recommendedName>
</protein>
<dbReference type="PROSITE" id="PS50089">
    <property type="entry name" value="ZF_RING_2"/>
    <property type="match status" value="1"/>
</dbReference>
<dbReference type="Pfam" id="PF13639">
    <property type="entry name" value="zf-RING_2"/>
    <property type="match status" value="1"/>
</dbReference>
<dbReference type="PANTHER" id="PTHR45931:SF16">
    <property type="entry name" value="RING_U-BOX SUPERFAMILY PROTEIN"/>
    <property type="match status" value="1"/>
</dbReference>
<proteinExistence type="predicted"/>
<keyword evidence="1" id="KW-0479">Metal-binding</keyword>
<keyword evidence="2 4" id="KW-0863">Zinc-finger</keyword>
<evidence type="ECO:0000256" key="3">
    <source>
        <dbReference type="ARBA" id="ARBA00022833"/>
    </source>
</evidence>
<keyword evidence="3" id="KW-0862">Zinc</keyword>
<feature type="domain" description="RING-type" evidence="5">
    <location>
        <begin position="96"/>
        <end position="136"/>
    </location>
</feature>
<evidence type="ECO:0000256" key="4">
    <source>
        <dbReference type="PROSITE-ProRule" id="PRU00175"/>
    </source>
</evidence>
<evidence type="ECO:0000259" key="5">
    <source>
        <dbReference type="PROSITE" id="PS50089"/>
    </source>
</evidence>
<reference evidence="6 7" key="1">
    <citation type="journal article" date="2021" name="BMC Genomics">
        <title>Datura genome reveals duplications of psychoactive alkaloid biosynthetic genes and high mutation rate following tissue culture.</title>
        <authorList>
            <person name="Rajewski A."/>
            <person name="Carter-House D."/>
            <person name="Stajich J."/>
            <person name="Litt A."/>
        </authorList>
    </citation>
    <scope>NUCLEOTIDE SEQUENCE [LARGE SCALE GENOMIC DNA]</scope>
    <source>
        <strain evidence="6">AR-01</strain>
    </source>
</reference>
<dbReference type="InterPro" id="IPR001841">
    <property type="entry name" value="Znf_RING"/>
</dbReference>
<evidence type="ECO:0000256" key="2">
    <source>
        <dbReference type="ARBA" id="ARBA00022771"/>
    </source>
</evidence>
<evidence type="ECO:0000256" key="1">
    <source>
        <dbReference type="ARBA" id="ARBA00022723"/>
    </source>
</evidence>
<comment type="caution">
    <text evidence="6">The sequence shown here is derived from an EMBL/GenBank/DDBJ whole genome shotgun (WGS) entry which is preliminary data.</text>
</comment>
<organism evidence="6 7">
    <name type="scientific">Datura stramonium</name>
    <name type="common">Jimsonweed</name>
    <name type="synonym">Common thornapple</name>
    <dbReference type="NCBI Taxonomy" id="4076"/>
    <lineage>
        <taxon>Eukaryota</taxon>
        <taxon>Viridiplantae</taxon>
        <taxon>Streptophyta</taxon>
        <taxon>Embryophyta</taxon>
        <taxon>Tracheophyta</taxon>
        <taxon>Spermatophyta</taxon>
        <taxon>Magnoliopsida</taxon>
        <taxon>eudicotyledons</taxon>
        <taxon>Gunneridae</taxon>
        <taxon>Pentapetalae</taxon>
        <taxon>asterids</taxon>
        <taxon>lamiids</taxon>
        <taxon>Solanales</taxon>
        <taxon>Solanaceae</taxon>
        <taxon>Solanoideae</taxon>
        <taxon>Datureae</taxon>
        <taxon>Datura</taxon>
    </lineage>
</organism>
<dbReference type="PANTHER" id="PTHR45931">
    <property type="entry name" value="SI:CH211-59O9.10"/>
    <property type="match status" value="1"/>
</dbReference>
<keyword evidence="7" id="KW-1185">Reference proteome</keyword>
<evidence type="ECO:0000313" key="6">
    <source>
        <dbReference type="EMBL" id="MCD7470384.1"/>
    </source>
</evidence>
<name>A0ABS8TFZ5_DATST</name>
<dbReference type="InterPro" id="IPR013083">
    <property type="entry name" value="Znf_RING/FYVE/PHD"/>
</dbReference>
<dbReference type="EMBL" id="JACEIK010001557">
    <property type="protein sequence ID" value="MCD7470384.1"/>
    <property type="molecule type" value="Genomic_DNA"/>
</dbReference>
<accession>A0ABS8TFZ5</accession>
<dbReference type="Proteomes" id="UP000823775">
    <property type="component" value="Unassembled WGS sequence"/>
</dbReference>